<gene>
    <name evidence="11" type="primary">Dmoj\GI20430</name>
    <name evidence="11" type="ORF">Dmoj_GI20430</name>
</gene>
<evidence type="ECO:0000256" key="7">
    <source>
        <dbReference type="ARBA" id="ARBA00022777"/>
    </source>
</evidence>
<evidence type="ECO:0000256" key="10">
    <source>
        <dbReference type="HAMAP-Rule" id="MF_03173"/>
    </source>
</evidence>
<comment type="catalytic activity">
    <reaction evidence="10">
        <text>ATP + H2O = ADP + phosphate + H(+)</text>
        <dbReference type="Rhea" id="RHEA:13065"/>
        <dbReference type="ChEBI" id="CHEBI:15377"/>
        <dbReference type="ChEBI" id="CHEBI:15378"/>
        <dbReference type="ChEBI" id="CHEBI:30616"/>
        <dbReference type="ChEBI" id="CHEBI:43474"/>
        <dbReference type="ChEBI" id="CHEBI:456216"/>
    </reaction>
</comment>
<dbReference type="KEGG" id="dmo:Dmoj_GI20430"/>
<proteinExistence type="inferred from homology"/>
<dbReference type="GO" id="GO:0004017">
    <property type="term" value="F:AMP kinase activity"/>
    <property type="evidence" value="ECO:0007669"/>
    <property type="project" value="UniProtKB-UniRule"/>
</dbReference>
<dbReference type="Pfam" id="PF13238">
    <property type="entry name" value="AAA_18"/>
    <property type="match status" value="1"/>
</dbReference>
<dbReference type="PANTHER" id="PTHR12595">
    <property type="entry name" value="POS9-ACTIVATING FACTOR FAP7-RELATED"/>
    <property type="match status" value="1"/>
</dbReference>
<dbReference type="FunFam" id="3.40.50.300:FF:000372">
    <property type="entry name" value="Adenylate kinase isoenzyme 6 homolog"/>
    <property type="match status" value="1"/>
</dbReference>
<dbReference type="HOGENOM" id="CLU_079096_3_1_1"/>
<evidence type="ECO:0000313" key="12">
    <source>
        <dbReference type="Proteomes" id="UP000009192"/>
    </source>
</evidence>
<dbReference type="Gene3D" id="3.40.50.300">
    <property type="entry name" value="P-loop containing nucleotide triphosphate hydrolases"/>
    <property type="match status" value="1"/>
</dbReference>
<dbReference type="PANTHER" id="PTHR12595:SF0">
    <property type="entry name" value="ADENYLATE KINASE ISOENZYME 6"/>
    <property type="match status" value="1"/>
</dbReference>
<feature type="binding site" evidence="10">
    <location>
        <position position="53"/>
    </location>
    <ligand>
        <name>ATP</name>
        <dbReference type="ChEBI" id="CHEBI:30616"/>
    </ligand>
</feature>
<keyword evidence="5 10" id="KW-0808">Transferase</keyword>
<dbReference type="InParanoid" id="B4KQT7"/>
<dbReference type="InterPro" id="IPR027417">
    <property type="entry name" value="P-loop_NTPase"/>
</dbReference>
<comment type="function">
    <text evidence="10">Broad-specificity nucleoside monophosphate (NMP) kinase that catalyzes the reversible transfer of the terminal phosphate group between nucleoside triphosphates and monophosphates. Has also ATPase activity. Involved in the late cytoplasmic maturation steps of the 40S ribosomal particles, specifically 18S rRNA maturation. While NMP activity is not required for ribosome maturation, ATPase activity is. Associates transiently with small ribosomal subunit protein uS11. ATP hydrolysis breaks the interaction with uS11. May temporarily remove uS11 from the ribosome to enable a conformational change of the ribosomal RNA that is needed for the final maturation step of the small ribosomal subunit. Its NMP activity may have a role in nuclear energy homeostasis.</text>
</comment>
<evidence type="ECO:0000256" key="3">
    <source>
        <dbReference type="ARBA" id="ARBA00022517"/>
    </source>
</evidence>
<comment type="caution">
    <text evidence="10">Lacks conserved residue(s) required for the propagation of feature annotation.</text>
</comment>
<dbReference type="GO" id="GO:0005524">
    <property type="term" value="F:ATP binding"/>
    <property type="evidence" value="ECO:0007669"/>
    <property type="project" value="UniProtKB-KW"/>
</dbReference>
<protein>
    <recommendedName>
        <fullName evidence="10">Adenylate kinase isoenzyme 6 homolog</fullName>
        <shortName evidence="10">AK6</shortName>
        <ecNumber evidence="10">2.7.4.3</ecNumber>
    </recommendedName>
    <alternativeName>
        <fullName evidence="10">Dual activity adenylate kinase/ATPase</fullName>
        <shortName evidence="10">AK/ATPase</shortName>
    </alternativeName>
</protein>
<evidence type="ECO:0000256" key="1">
    <source>
        <dbReference type="ARBA" id="ARBA00000582"/>
    </source>
</evidence>
<feature type="region of interest" description="NMPbind" evidence="10">
    <location>
        <begin position="70"/>
        <end position="93"/>
    </location>
</feature>
<reference evidence="11 12" key="1">
    <citation type="journal article" date="2007" name="Nature">
        <title>Evolution of genes and genomes on the Drosophila phylogeny.</title>
        <authorList>
            <consortium name="Drosophila 12 Genomes Consortium"/>
            <person name="Clark A.G."/>
            <person name="Eisen M.B."/>
            <person name="Smith D.R."/>
            <person name="Bergman C.M."/>
            <person name="Oliver B."/>
            <person name="Markow T.A."/>
            <person name="Kaufman T.C."/>
            <person name="Kellis M."/>
            <person name="Gelbart W."/>
            <person name="Iyer V.N."/>
            <person name="Pollard D.A."/>
            <person name="Sackton T.B."/>
            <person name="Larracuente A.M."/>
            <person name="Singh N.D."/>
            <person name="Abad J.P."/>
            <person name="Abt D.N."/>
            <person name="Adryan B."/>
            <person name="Aguade M."/>
            <person name="Akashi H."/>
            <person name="Anderson W.W."/>
            <person name="Aquadro C.F."/>
            <person name="Ardell D.H."/>
            <person name="Arguello R."/>
            <person name="Artieri C.G."/>
            <person name="Barbash D.A."/>
            <person name="Barker D."/>
            <person name="Barsanti P."/>
            <person name="Batterham P."/>
            <person name="Batzoglou S."/>
            <person name="Begun D."/>
            <person name="Bhutkar A."/>
            <person name="Blanco E."/>
            <person name="Bosak S.A."/>
            <person name="Bradley R.K."/>
            <person name="Brand A.D."/>
            <person name="Brent M.R."/>
            <person name="Brooks A.N."/>
            <person name="Brown R.H."/>
            <person name="Butlin R.K."/>
            <person name="Caggese C."/>
            <person name="Calvi B.R."/>
            <person name="Bernardo de Carvalho A."/>
            <person name="Caspi A."/>
            <person name="Castrezana S."/>
            <person name="Celniker S.E."/>
            <person name="Chang J.L."/>
            <person name="Chapple C."/>
            <person name="Chatterji S."/>
            <person name="Chinwalla A."/>
            <person name="Civetta A."/>
            <person name="Clifton S.W."/>
            <person name="Comeron J.M."/>
            <person name="Costello J.C."/>
            <person name="Coyne J.A."/>
            <person name="Daub J."/>
            <person name="David R.G."/>
            <person name="Delcher A.L."/>
            <person name="Delehaunty K."/>
            <person name="Do C.B."/>
            <person name="Ebling H."/>
            <person name="Edwards K."/>
            <person name="Eickbush T."/>
            <person name="Evans J.D."/>
            <person name="Filipski A."/>
            <person name="Findeiss S."/>
            <person name="Freyhult E."/>
            <person name="Fulton L."/>
            <person name="Fulton R."/>
            <person name="Garcia A.C."/>
            <person name="Gardiner A."/>
            <person name="Garfield D.A."/>
            <person name="Garvin B.E."/>
            <person name="Gibson G."/>
            <person name="Gilbert D."/>
            <person name="Gnerre S."/>
            <person name="Godfrey J."/>
            <person name="Good R."/>
            <person name="Gotea V."/>
            <person name="Gravely B."/>
            <person name="Greenberg A.J."/>
            <person name="Griffiths-Jones S."/>
            <person name="Gross S."/>
            <person name="Guigo R."/>
            <person name="Gustafson E.A."/>
            <person name="Haerty W."/>
            <person name="Hahn M.W."/>
            <person name="Halligan D.L."/>
            <person name="Halpern A.L."/>
            <person name="Halter G.M."/>
            <person name="Han M.V."/>
            <person name="Heger A."/>
            <person name="Hillier L."/>
            <person name="Hinrichs A.S."/>
            <person name="Holmes I."/>
            <person name="Hoskins R.A."/>
            <person name="Hubisz M.J."/>
            <person name="Hultmark D."/>
            <person name="Huntley M.A."/>
            <person name="Jaffe D.B."/>
            <person name="Jagadeeshan S."/>
            <person name="Jeck W.R."/>
            <person name="Johnson J."/>
            <person name="Jones C.D."/>
            <person name="Jordan W.C."/>
            <person name="Karpen G.H."/>
            <person name="Kataoka E."/>
            <person name="Keightley P.D."/>
            <person name="Kheradpour P."/>
            <person name="Kirkness E.F."/>
            <person name="Koerich L.B."/>
            <person name="Kristiansen K."/>
            <person name="Kudrna D."/>
            <person name="Kulathinal R.J."/>
            <person name="Kumar S."/>
            <person name="Kwok R."/>
            <person name="Lander E."/>
            <person name="Langley C.H."/>
            <person name="Lapoint R."/>
            <person name="Lazzaro B.P."/>
            <person name="Lee S.J."/>
            <person name="Levesque L."/>
            <person name="Li R."/>
            <person name="Lin C.F."/>
            <person name="Lin M.F."/>
            <person name="Lindblad-Toh K."/>
            <person name="Llopart A."/>
            <person name="Long M."/>
            <person name="Low L."/>
            <person name="Lozovsky E."/>
            <person name="Lu J."/>
            <person name="Luo M."/>
            <person name="Machado C.A."/>
            <person name="Makalowski W."/>
            <person name="Marzo M."/>
            <person name="Matsuda M."/>
            <person name="Matzkin L."/>
            <person name="McAllister B."/>
            <person name="McBride C.S."/>
            <person name="McKernan B."/>
            <person name="McKernan K."/>
            <person name="Mendez-Lago M."/>
            <person name="Minx P."/>
            <person name="Mollenhauer M.U."/>
            <person name="Montooth K."/>
            <person name="Mount S.M."/>
            <person name="Mu X."/>
            <person name="Myers E."/>
            <person name="Negre B."/>
            <person name="Newfeld S."/>
            <person name="Nielsen R."/>
            <person name="Noor M.A."/>
            <person name="O'Grady P."/>
            <person name="Pachter L."/>
            <person name="Papaceit M."/>
            <person name="Parisi M.J."/>
            <person name="Parisi M."/>
            <person name="Parts L."/>
            <person name="Pedersen J.S."/>
            <person name="Pesole G."/>
            <person name="Phillippy A.M."/>
            <person name="Ponting C.P."/>
            <person name="Pop M."/>
            <person name="Porcelli D."/>
            <person name="Powell J.R."/>
            <person name="Prohaska S."/>
            <person name="Pruitt K."/>
            <person name="Puig M."/>
            <person name="Quesneville H."/>
            <person name="Ram K.R."/>
            <person name="Rand D."/>
            <person name="Rasmussen M.D."/>
            <person name="Reed L.K."/>
            <person name="Reenan R."/>
            <person name="Reily A."/>
            <person name="Remington K.A."/>
            <person name="Rieger T.T."/>
            <person name="Ritchie M.G."/>
            <person name="Robin C."/>
            <person name="Rogers Y.H."/>
            <person name="Rohde C."/>
            <person name="Rozas J."/>
            <person name="Rubenfield M.J."/>
            <person name="Ruiz A."/>
            <person name="Russo S."/>
            <person name="Salzberg S.L."/>
            <person name="Sanchez-Gracia A."/>
            <person name="Saranga D.J."/>
            <person name="Sato H."/>
            <person name="Schaeffer S.W."/>
            <person name="Schatz M.C."/>
            <person name="Schlenke T."/>
            <person name="Schwartz R."/>
            <person name="Segarra C."/>
            <person name="Singh R.S."/>
            <person name="Sirot L."/>
            <person name="Sirota M."/>
            <person name="Sisneros N.B."/>
            <person name="Smith C.D."/>
            <person name="Smith T.F."/>
            <person name="Spieth J."/>
            <person name="Stage D.E."/>
            <person name="Stark A."/>
            <person name="Stephan W."/>
            <person name="Strausberg R.L."/>
            <person name="Strempel S."/>
            <person name="Sturgill D."/>
            <person name="Sutton G."/>
            <person name="Sutton G.G."/>
            <person name="Tao W."/>
            <person name="Teichmann S."/>
            <person name="Tobari Y.N."/>
            <person name="Tomimura Y."/>
            <person name="Tsolas J.M."/>
            <person name="Valente V.L."/>
            <person name="Venter E."/>
            <person name="Venter J.C."/>
            <person name="Vicario S."/>
            <person name="Vieira F.G."/>
            <person name="Vilella A.J."/>
            <person name="Villasante A."/>
            <person name="Walenz B."/>
            <person name="Wang J."/>
            <person name="Wasserman M."/>
            <person name="Watts T."/>
            <person name="Wilson D."/>
            <person name="Wilson R.K."/>
            <person name="Wing R.A."/>
            <person name="Wolfner M.F."/>
            <person name="Wong A."/>
            <person name="Wong G.K."/>
            <person name="Wu C.I."/>
            <person name="Wu G."/>
            <person name="Yamamoto D."/>
            <person name="Yang H.P."/>
            <person name="Yang S.P."/>
            <person name="Yorke J.A."/>
            <person name="Yoshida K."/>
            <person name="Zdobnov E."/>
            <person name="Zhang P."/>
            <person name="Zhang Y."/>
            <person name="Zimin A.V."/>
            <person name="Baldwin J."/>
            <person name="Abdouelleil A."/>
            <person name="Abdulkadir J."/>
            <person name="Abebe A."/>
            <person name="Abera B."/>
            <person name="Abreu J."/>
            <person name="Acer S.C."/>
            <person name="Aftuck L."/>
            <person name="Alexander A."/>
            <person name="An P."/>
            <person name="Anderson E."/>
            <person name="Anderson S."/>
            <person name="Arachi H."/>
            <person name="Azer M."/>
            <person name="Bachantsang P."/>
            <person name="Barry A."/>
            <person name="Bayul T."/>
            <person name="Berlin A."/>
            <person name="Bessette D."/>
            <person name="Bloom T."/>
            <person name="Blye J."/>
            <person name="Boguslavskiy L."/>
            <person name="Bonnet C."/>
            <person name="Boukhgalter B."/>
            <person name="Bourzgui I."/>
            <person name="Brown A."/>
            <person name="Cahill P."/>
            <person name="Channer S."/>
            <person name="Cheshatsang Y."/>
            <person name="Chuda L."/>
            <person name="Citroen M."/>
            <person name="Collymore A."/>
            <person name="Cooke P."/>
            <person name="Costello M."/>
            <person name="D'Aco K."/>
            <person name="Daza R."/>
            <person name="De Haan G."/>
            <person name="DeGray S."/>
            <person name="DeMaso C."/>
            <person name="Dhargay N."/>
            <person name="Dooley K."/>
            <person name="Dooley E."/>
            <person name="Doricent M."/>
            <person name="Dorje P."/>
            <person name="Dorjee K."/>
            <person name="Dupes A."/>
            <person name="Elong R."/>
            <person name="Falk J."/>
            <person name="Farina A."/>
            <person name="Faro S."/>
            <person name="Ferguson D."/>
            <person name="Fisher S."/>
            <person name="Foley C.D."/>
            <person name="Franke A."/>
            <person name="Friedrich D."/>
            <person name="Gadbois L."/>
            <person name="Gearin G."/>
            <person name="Gearin C.R."/>
            <person name="Giannoukos G."/>
            <person name="Goode T."/>
            <person name="Graham J."/>
            <person name="Grandbois E."/>
            <person name="Grewal S."/>
            <person name="Gyaltsen K."/>
            <person name="Hafez N."/>
            <person name="Hagos B."/>
            <person name="Hall J."/>
            <person name="Henson C."/>
            <person name="Hollinger A."/>
            <person name="Honan T."/>
            <person name="Huard M.D."/>
            <person name="Hughes L."/>
            <person name="Hurhula B."/>
            <person name="Husby M.E."/>
            <person name="Kamat A."/>
            <person name="Kanga B."/>
            <person name="Kashin S."/>
            <person name="Khazanovich D."/>
            <person name="Kisner P."/>
            <person name="Lance K."/>
            <person name="Lara M."/>
            <person name="Lee W."/>
            <person name="Lennon N."/>
            <person name="Letendre F."/>
            <person name="LeVine R."/>
            <person name="Lipovsky A."/>
            <person name="Liu X."/>
            <person name="Liu J."/>
            <person name="Liu S."/>
            <person name="Lokyitsang T."/>
            <person name="Lokyitsang Y."/>
            <person name="Lubonja R."/>
            <person name="Lui A."/>
            <person name="MacDonald P."/>
            <person name="Magnisalis V."/>
            <person name="Maru K."/>
            <person name="Matthews C."/>
            <person name="McCusker W."/>
            <person name="McDonough S."/>
            <person name="Mehta T."/>
            <person name="Meldrim J."/>
            <person name="Meneus L."/>
            <person name="Mihai O."/>
            <person name="Mihalev A."/>
            <person name="Mihova T."/>
            <person name="Mittelman R."/>
            <person name="Mlenga V."/>
            <person name="Montmayeur A."/>
            <person name="Mulrain L."/>
            <person name="Navidi A."/>
            <person name="Naylor J."/>
            <person name="Negash T."/>
            <person name="Nguyen T."/>
            <person name="Nguyen N."/>
            <person name="Nicol R."/>
            <person name="Norbu C."/>
            <person name="Norbu N."/>
            <person name="Novod N."/>
            <person name="O'Neill B."/>
            <person name="Osman S."/>
            <person name="Markiewicz E."/>
            <person name="Oyono O.L."/>
            <person name="Patti C."/>
            <person name="Phunkhang P."/>
            <person name="Pierre F."/>
            <person name="Priest M."/>
            <person name="Raghuraman S."/>
            <person name="Rege F."/>
            <person name="Reyes R."/>
            <person name="Rise C."/>
            <person name="Rogov P."/>
            <person name="Ross K."/>
            <person name="Ryan E."/>
            <person name="Settipalli S."/>
            <person name="Shea T."/>
            <person name="Sherpa N."/>
            <person name="Shi L."/>
            <person name="Shih D."/>
            <person name="Sparrow T."/>
            <person name="Spaulding J."/>
            <person name="Stalker J."/>
            <person name="Stange-Thomann N."/>
            <person name="Stavropoulos S."/>
            <person name="Stone C."/>
            <person name="Strader C."/>
            <person name="Tesfaye S."/>
            <person name="Thomson T."/>
            <person name="Thoulutsang Y."/>
            <person name="Thoulutsang D."/>
            <person name="Topham K."/>
            <person name="Topping I."/>
            <person name="Tsamla T."/>
            <person name="Vassiliev H."/>
            <person name="Vo A."/>
            <person name="Wangchuk T."/>
            <person name="Wangdi T."/>
            <person name="Weiand M."/>
            <person name="Wilkinson J."/>
            <person name="Wilson A."/>
            <person name="Yadav S."/>
            <person name="Young G."/>
            <person name="Yu Q."/>
            <person name="Zembek L."/>
            <person name="Zhong D."/>
            <person name="Zimmer A."/>
            <person name="Zwirko Z."/>
            <person name="Jaffe D.B."/>
            <person name="Alvarez P."/>
            <person name="Brockman W."/>
            <person name="Butler J."/>
            <person name="Chin C."/>
            <person name="Gnerre S."/>
            <person name="Grabherr M."/>
            <person name="Kleber M."/>
            <person name="Mauceli E."/>
            <person name="MacCallum I."/>
        </authorList>
    </citation>
    <scope>NUCLEOTIDE SEQUENCE [LARGE SCALE GENOMIC DNA]</scope>
    <source>
        <strain evidence="12">Tucson 15081-1352.22</strain>
    </source>
</reference>
<keyword evidence="9 10" id="KW-0539">Nucleus</keyword>
<comment type="subunit">
    <text evidence="10">Monomer and homodimer. Interacts with small ribosomal subunit protein uS11. Not a structural component of 43S pre-ribosomes, but transiently interacts with them by binding to uS11.</text>
</comment>
<name>B4KQT7_DROMO</name>
<keyword evidence="12" id="KW-1185">Reference proteome</keyword>
<keyword evidence="8 10" id="KW-0067">ATP-binding</keyword>
<dbReference type="eggNOG" id="KOG3347">
    <property type="taxonomic scope" value="Eukaryota"/>
</dbReference>
<feature type="binding site" evidence="10">
    <location>
        <position position="54"/>
    </location>
    <ligand>
        <name>ATP</name>
        <dbReference type="ChEBI" id="CHEBI:30616"/>
    </ligand>
</feature>
<evidence type="ECO:0000256" key="5">
    <source>
        <dbReference type="ARBA" id="ARBA00022679"/>
    </source>
</evidence>
<feature type="region of interest" description="LID" evidence="10">
    <location>
        <begin position="145"/>
        <end position="155"/>
    </location>
</feature>
<dbReference type="Proteomes" id="UP000009192">
    <property type="component" value="Unassembled WGS sequence"/>
</dbReference>
<dbReference type="SUPFAM" id="SSF52540">
    <property type="entry name" value="P-loop containing nucleoside triphosphate hydrolases"/>
    <property type="match status" value="1"/>
</dbReference>
<accession>B4KQT7</accession>
<comment type="similarity">
    <text evidence="10">Belongs to the adenylate kinase family. AK6 subfamily.</text>
</comment>
<dbReference type="GO" id="GO:0006364">
    <property type="term" value="P:rRNA processing"/>
    <property type="evidence" value="ECO:0007669"/>
    <property type="project" value="UniProtKB-KW"/>
</dbReference>
<keyword evidence="4 10" id="KW-0698">rRNA processing</keyword>
<dbReference type="EMBL" id="CH933808">
    <property type="protein sequence ID" value="EDW09286.2"/>
    <property type="molecule type" value="Genomic_DNA"/>
</dbReference>
<dbReference type="GO" id="GO:0042274">
    <property type="term" value="P:ribosomal small subunit biogenesis"/>
    <property type="evidence" value="ECO:0007669"/>
    <property type="project" value="UniProtKB-UniRule"/>
</dbReference>
<dbReference type="GO" id="GO:0005634">
    <property type="term" value="C:nucleus"/>
    <property type="evidence" value="ECO:0007669"/>
    <property type="project" value="UniProtKB-SubCell"/>
</dbReference>
<feature type="binding site" evidence="10">
    <location>
        <position position="52"/>
    </location>
    <ligand>
        <name>ATP</name>
        <dbReference type="ChEBI" id="CHEBI:30616"/>
    </ligand>
</feature>
<evidence type="ECO:0000256" key="8">
    <source>
        <dbReference type="ARBA" id="ARBA00022840"/>
    </source>
</evidence>
<dbReference type="GO" id="GO:0005737">
    <property type="term" value="C:cytoplasm"/>
    <property type="evidence" value="ECO:0007669"/>
    <property type="project" value="UniProtKB-SubCell"/>
</dbReference>
<sequence length="206" mass="24027">MSEVEQSAYKYIALTGNVTVQLVVNLNKLHKQSEMTEIGKPNILITGTPGAGKSYLCQRLAEQLKFTWLDCSKIAKEKNFIEEYDEEYDCPILDEDKLMDYLEPLMTKGGNIVEYHGCDFFPERWFHAVFVVTCPNKTLYDRLKERNYNEKKLTSNIQCEIFGTILEEARESYKSGIVYELKGETKADGERSLKTVRNWYSMWKRK</sequence>
<evidence type="ECO:0000256" key="2">
    <source>
        <dbReference type="ARBA" id="ARBA00022490"/>
    </source>
</evidence>
<comment type="catalytic activity">
    <reaction evidence="1 10">
        <text>AMP + ATP = 2 ADP</text>
        <dbReference type="Rhea" id="RHEA:12973"/>
        <dbReference type="ChEBI" id="CHEBI:30616"/>
        <dbReference type="ChEBI" id="CHEBI:456215"/>
        <dbReference type="ChEBI" id="CHEBI:456216"/>
        <dbReference type="EC" id="2.7.4.3"/>
    </reaction>
</comment>
<dbReference type="InterPro" id="IPR020618">
    <property type="entry name" value="Adenyl_kinase_AK6"/>
</dbReference>
<dbReference type="FunCoup" id="B4KQT7">
    <property type="interactions" value="1952"/>
</dbReference>
<evidence type="ECO:0000256" key="6">
    <source>
        <dbReference type="ARBA" id="ARBA00022741"/>
    </source>
</evidence>
<dbReference type="OrthoDB" id="10251185at2759"/>
<keyword evidence="3 10" id="KW-0690">Ribosome biogenesis</keyword>
<organism evidence="11 12">
    <name type="scientific">Drosophila mojavensis</name>
    <name type="common">Fruit fly</name>
    <dbReference type="NCBI Taxonomy" id="7230"/>
    <lineage>
        <taxon>Eukaryota</taxon>
        <taxon>Metazoa</taxon>
        <taxon>Ecdysozoa</taxon>
        <taxon>Arthropoda</taxon>
        <taxon>Hexapoda</taxon>
        <taxon>Insecta</taxon>
        <taxon>Pterygota</taxon>
        <taxon>Neoptera</taxon>
        <taxon>Endopterygota</taxon>
        <taxon>Diptera</taxon>
        <taxon>Brachycera</taxon>
        <taxon>Muscomorpha</taxon>
        <taxon>Ephydroidea</taxon>
        <taxon>Drosophilidae</taxon>
        <taxon>Drosophila</taxon>
    </lineage>
</organism>
<keyword evidence="6 10" id="KW-0547">Nucleotide-binding</keyword>
<keyword evidence="2 10" id="KW-0963">Cytoplasm</keyword>
<dbReference type="AlphaFoldDB" id="B4KQT7"/>
<feature type="binding site" evidence="10">
    <location>
        <position position="55"/>
    </location>
    <ligand>
        <name>ATP</name>
        <dbReference type="ChEBI" id="CHEBI:30616"/>
    </ligand>
</feature>
<comment type="subcellular location">
    <subcellularLocation>
        <location evidence="10">Cytoplasm</location>
    </subcellularLocation>
    <subcellularLocation>
        <location evidence="10">Nucleus</location>
    </subcellularLocation>
</comment>
<feature type="binding site" evidence="10">
    <location>
        <position position="146"/>
    </location>
    <ligand>
        <name>ATP</name>
        <dbReference type="ChEBI" id="CHEBI:30616"/>
    </ligand>
</feature>
<evidence type="ECO:0000313" key="11">
    <source>
        <dbReference type="EMBL" id="EDW09286.2"/>
    </source>
</evidence>
<keyword evidence="7 10" id="KW-0418">Kinase</keyword>
<evidence type="ECO:0000256" key="4">
    <source>
        <dbReference type="ARBA" id="ARBA00022552"/>
    </source>
</evidence>
<dbReference type="GO" id="GO:0016887">
    <property type="term" value="F:ATP hydrolysis activity"/>
    <property type="evidence" value="ECO:0007669"/>
    <property type="project" value="UniProtKB-UniRule"/>
</dbReference>
<dbReference type="EC" id="2.7.4.3" evidence="10"/>
<dbReference type="HAMAP" id="MF_00039">
    <property type="entry name" value="Adenylate_kinase_AK6"/>
    <property type="match status" value="1"/>
</dbReference>
<feature type="binding site" evidence="10">
    <location>
        <position position="50"/>
    </location>
    <ligand>
        <name>ATP</name>
        <dbReference type="ChEBI" id="CHEBI:30616"/>
    </ligand>
</feature>
<evidence type="ECO:0000256" key="9">
    <source>
        <dbReference type="ARBA" id="ARBA00023242"/>
    </source>
</evidence>